<dbReference type="InterPro" id="IPR009057">
    <property type="entry name" value="Homeodomain-like_sf"/>
</dbReference>
<feature type="DNA-binding region" description="H-T-H motif" evidence="7 8">
    <location>
        <begin position="31"/>
        <end position="50"/>
    </location>
</feature>
<dbReference type="PANTHER" id="PTHR30055:SF234">
    <property type="entry name" value="HTH-TYPE TRANSCRIPTIONAL REGULATOR BETI"/>
    <property type="match status" value="1"/>
</dbReference>
<evidence type="ECO:0000256" key="7">
    <source>
        <dbReference type="HAMAP-Rule" id="MF_00768"/>
    </source>
</evidence>
<reference evidence="10 11" key="1">
    <citation type="submission" date="2016-10" db="EMBL/GenBank/DDBJ databases">
        <authorList>
            <person name="de Groot N.N."/>
        </authorList>
    </citation>
    <scope>NUCLEOTIDE SEQUENCE [LARGE SCALE GENOMIC DNA]</scope>
    <source>
        <strain evidence="10 11">DSM 29439</strain>
    </source>
</reference>
<feature type="domain" description="HTH tetR-type" evidence="9">
    <location>
        <begin position="8"/>
        <end position="68"/>
    </location>
</feature>
<dbReference type="Proteomes" id="UP000199650">
    <property type="component" value="Unassembled WGS sequence"/>
</dbReference>
<evidence type="ECO:0000313" key="11">
    <source>
        <dbReference type="Proteomes" id="UP000199650"/>
    </source>
</evidence>
<dbReference type="InterPro" id="IPR023772">
    <property type="entry name" value="DNA-bd_HTH_TetR-type_CS"/>
</dbReference>
<dbReference type="InterPro" id="IPR036271">
    <property type="entry name" value="Tet_transcr_reg_TetR-rel_C_sf"/>
</dbReference>
<dbReference type="InterPro" id="IPR039538">
    <property type="entry name" value="BetI_C"/>
</dbReference>
<keyword evidence="2 7" id="KW-0678">Repressor</keyword>
<proteinExistence type="inferred from homology"/>
<comment type="function">
    <text evidence="7">Repressor involved in choline regulation of the bet genes.</text>
</comment>
<dbReference type="InterPro" id="IPR001647">
    <property type="entry name" value="HTH_TetR"/>
</dbReference>
<protein>
    <recommendedName>
        <fullName evidence="7">HTH-type transcriptional regulator BetI</fullName>
    </recommendedName>
</protein>
<dbReference type="UniPathway" id="UPA00529"/>
<keyword evidence="11" id="KW-1185">Reference proteome</keyword>
<dbReference type="Pfam" id="PF13977">
    <property type="entry name" value="TetR_C_6"/>
    <property type="match status" value="1"/>
</dbReference>
<dbReference type="InterPro" id="IPR050109">
    <property type="entry name" value="HTH-type_TetR-like_transc_reg"/>
</dbReference>
<evidence type="ECO:0000256" key="3">
    <source>
        <dbReference type="ARBA" id="ARBA00023015"/>
    </source>
</evidence>
<dbReference type="EMBL" id="FOJB01000001">
    <property type="protein sequence ID" value="SEW28267.1"/>
    <property type="molecule type" value="Genomic_DNA"/>
</dbReference>
<dbReference type="InterPro" id="IPR017757">
    <property type="entry name" value="Tscrpt_rep_BetI"/>
</dbReference>
<evidence type="ECO:0000256" key="6">
    <source>
        <dbReference type="ARBA" id="ARBA00024936"/>
    </source>
</evidence>
<dbReference type="HAMAP" id="MF_00768">
    <property type="entry name" value="HTH_type_BetI"/>
    <property type="match status" value="1"/>
</dbReference>
<dbReference type="PROSITE" id="PS01081">
    <property type="entry name" value="HTH_TETR_1"/>
    <property type="match status" value="1"/>
</dbReference>
<organism evidence="10 11">
    <name type="scientific">Aliiroseovarius sediminilitoris</name>
    <dbReference type="NCBI Taxonomy" id="1173584"/>
    <lineage>
        <taxon>Bacteria</taxon>
        <taxon>Pseudomonadati</taxon>
        <taxon>Pseudomonadota</taxon>
        <taxon>Alphaproteobacteria</taxon>
        <taxon>Rhodobacterales</taxon>
        <taxon>Paracoccaceae</taxon>
        <taxon>Aliiroseovarius</taxon>
    </lineage>
</organism>
<name>A0A1I0QMB1_9RHOB</name>
<dbReference type="NCBIfam" id="TIGR03384">
    <property type="entry name" value="betaine_BetI"/>
    <property type="match status" value="1"/>
</dbReference>
<evidence type="ECO:0000313" key="10">
    <source>
        <dbReference type="EMBL" id="SEW28267.1"/>
    </source>
</evidence>
<dbReference type="GO" id="GO:0045892">
    <property type="term" value="P:negative regulation of DNA-templated transcription"/>
    <property type="evidence" value="ECO:0007669"/>
    <property type="project" value="UniProtKB-UniRule"/>
</dbReference>
<dbReference type="GO" id="GO:0003700">
    <property type="term" value="F:DNA-binding transcription factor activity"/>
    <property type="evidence" value="ECO:0007669"/>
    <property type="project" value="UniProtKB-UniRule"/>
</dbReference>
<comment type="function">
    <text evidence="6">Repressor involved in the biosynthesis of the osmoprotectant glycine betaine. It represses transcription of the choline transporter BetT and the genes of BetAB involved in the synthesis of glycine betaine.</text>
</comment>
<dbReference type="SUPFAM" id="SSF48498">
    <property type="entry name" value="Tetracyclin repressor-like, C-terminal domain"/>
    <property type="match status" value="1"/>
</dbReference>
<evidence type="ECO:0000256" key="2">
    <source>
        <dbReference type="ARBA" id="ARBA00022491"/>
    </source>
</evidence>
<dbReference type="STRING" id="1173584.SAMN05444851_2685"/>
<dbReference type="PANTHER" id="PTHR30055">
    <property type="entry name" value="HTH-TYPE TRANSCRIPTIONAL REGULATOR RUTR"/>
    <property type="match status" value="1"/>
</dbReference>
<evidence type="ECO:0000256" key="8">
    <source>
        <dbReference type="PROSITE-ProRule" id="PRU00335"/>
    </source>
</evidence>
<evidence type="ECO:0000256" key="1">
    <source>
        <dbReference type="ARBA" id="ARBA00004719"/>
    </source>
</evidence>
<evidence type="ECO:0000256" key="4">
    <source>
        <dbReference type="ARBA" id="ARBA00023125"/>
    </source>
</evidence>
<keyword evidence="5 7" id="KW-0804">Transcription</keyword>
<dbReference type="PROSITE" id="PS50977">
    <property type="entry name" value="HTH_TETR_2"/>
    <property type="match status" value="1"/>
</dbReference>
<dbReference type="RefSeq" id="WP_091432579.1">
    <property type="nucleotide sequence ID" value="NZ_FOJB01000001.1"/>
</dbReference>
<sequence>MPKLGMEPIRRGALVQATIHEIGRAGSLDVTVTQIAKRAGVSSALAHHYFGGKDQIFLAAMRHILSVYGAQVRAALFGAISPRDRVEAIIRANFEAGNFRPEVISAWLNFYVMSQSNDGARRLLRVYQHRLHSNLVDGLRPLVGDDAHDVADTLASMIDGLYIRHALREDTPSGVRACDRVLACLDVILETYA</sequence>
<dbReference type="SUPFAM" id="SSF46689">
    <property type="entry name" value="Homeodomain-like"/>
    <property type="match status" value="1"/>
</dbReference>
<evidence type="ECO:0000259" key="9">
    <source>
        <dbReference type="PROSITE" id="PS50977"/>
    </source>
</evidence>
<dbReference type="GO" id="GO:0000976">
    <property type="term" value="F:transcription cis-regulatory region binding"/>
    <property type="evidence" value="ECO:0007669"/>
    <property type="project" value="TreeGrafter"/>
</dbReference>
<keyword evidence="3 7" id="KW-0805">Transcription regulation</keyword>
<comment type="pathway">
    <text evidence="1 7">Amine and polyamine biosynthesis; betaine biosynthesis via choline pathway [regulation].</text>
</comment>
<keyword evidence="4 7" id="KW-0238">DNA-binding</keyword>
<evidence type="ECO:0000256" key="5">
    <source>
        <dbReference type="ARBA" id="ARBA00023163"/>
    </source>
</evidence>
<dbReference type="GO" id="GO:0019285">
    <property type="term" value="P:glycine betaine biosynthetic process from choline"/>
    <property type="evidence" value="ECO:0007669"/>
    <property type="project" value="UniProtKB-UniRule"/>
</dbReference>
<gene>
    <name evidence="7" type="primary">betI</name>
    <name evidence="10" type="ORF">SAMN05444851_2685</name>
</gene>
<dbReference type="OrthoDB" id="7618612at2"/>
<dbReference type="AlphaFoldDB" id="A0A1I0QMB1"/>
<accession>A0A1I0QMB1</accession>
<dbReference type="Gene3D" id="1.10.357.10">
    <property type="entry name" value="Tetracycline Repressor, domain 2"/>
    <property type="match status" value="1"/>
</dbReference>
<dbReference type="NCBIfam" id="NF001978">
    <property type="entry name" value="PRK00767.1"/>
    <property type="match status" value="1"/>
</dbReference>
<dbReference type="Pfam" id="PF00440">
    <property type="entry name" value="TetR_N"/>
    <property type="match status" value="1"/>
</dbReference>